<gene>
    <name evidence="3" type="ORF">OW763_02580</name>
</gene>
<organism evidence="3 4">
    <name type="scientific">Clostridium aestuarii</name>
    <dbReference type="NCBI Taxonomy" id="338193"/>
    <lineage>
        <taxon>Bacteria</taxon>
        <taxon>Bacillati</taxon>
        <taxon>Bacillota</taxon>
        <taxon>Clostridia</taxon>
        <taxon>Eubacteriales</taxon>
        <taxon>Clostridiaceae</taxon>
        <taxon>Clostridium</taxon>
    </lineage>
</organism>
<evidence type="ECO:0000313" key="3">
    <source>
        <dbReference type="EMBL" id="MCY6483241.1"/>
    </source>
</evidence>
<dbReference type="RefSeq" id="WP_268039497.1">
    <property type="nucleotide sequence ID" value="NZ_JAPQER010000001.1"/>
</dbReference>
<evidence type="ECO:0000256" key="2">
    <source>
        <dbReference type="SAM" id="SignalP"/>
    </source>
</evidence>
<feature type="chain" id="PRO_5045485548" description="Lipoprotein" evidence="2">
    <location>
        <begin position="24"/>
        <end position="490"/>
    </location>
</feature>
<evidence type="ECO:0000256" key="1">
    <source>
        <dbReference type="SAM" id="Coils"/>
    </source>
</evidence>
<keyword evidence="4" id="KW-1185">Reference proteome</keyword>
<accession>A0ABT4CWA4</accession>
<evidence type="ECO:0008006" key="5">
    <source>
        <dbReference type="Google" id="ProtNLM"/>
    </source>
</evidence>
<keyword evidence="2" id="KW-0732">Signal</keyword>
<name>A0ABT4CWA4_9CLOT</name>
<sequence>MKNKKLMSIVMSASLVISGIGLAPCKAMAETKNEVKVEAKQTQDNDVEKSAKELVKEARKNLNEENIKKARIAISKMPKSNVKKLYSEVLNFNIYNHLGDNISPVDELMKAFKKSQEIKSCVSQSQFTMNIKGENLSEEEKMKLAQIEQVINKLKINGKSQIKSEKQGEKVYFKSNVNIDVMGNPINFDLWEDVDVTQDTPKINMIISIPEMIKAFAPELGEKKYLVYDFDNISKLLGENGTGTQNVDFDGIMKAATKFSKNFENIFVDFLTVEDAKYNIVSRKDKKQVTIGNGVQNVQIYEIKINNDNLAEILKDAMKNEEIRTAFVEYVNDIMKLIPEQDKKELKGVDLQKQMNESMDEMIEEAIKGLDSIKDLVEYELVFDFGVNNDGYIVYQTGNMKFTADVAKLQAKIKEIKNTQLEVKEENKVQKSNSKYTFTIKYTSDLDKVNETIEFDPIPEITEKNSIKYTDLLMQAMNGGGKTEPNSQAE</sequence>
<dbReference type="Proteomes" id="UP001078443">
    <property type="component" value="Unassembled WGS sequence"/>
</dbReference>
<proteinExistence type="predicted"/>
<feature type="signal peptide" evidence="2">
    <location>
        <begin position="1"/>
        <end position="23"/>
    </location>
</feature>
<dbReference type="EMBL" id="JAPQER010000001">
    <property type="protein sequence ID" value="MCY6483241.1"/>
    <property type="molecule type" value="Genomic_DNA"/>
</dbReference>
<reference evidence="3" key="1">
    <citation type="submission" date="2022-12" db="EMBL/GenBank/DDBJ databases">
        <authorList>
            <person name="Wang J."/>
        </authorList>
    </citation>
    <scope>NUCLEOTIDE SEQUENCE</scope>
    <source>
        <strain evidence="3">HY-45-18</strain>
    </source>
</reference>
<comment type="caution">
    <text evidence="3">The sequence shown here is derived from an EMBL/GenBank/DDBJ whole genome shotgun (WGS) entry which is preliminary data.</text>
</comment>
<evidence type="ECO:0000313" key="4">
    <source>
        <dbReference type="Proteomes" id="UP001078443"/>
    </source>
</evidence>
<keyword evidence="1" id="KW-0175">Coiled coil</keyword>
<protein>
    <recommendedName>
        <fullName evidence="5">Lipoprotein</fullName>
    </recommendedName>
</protein>
<feature type="coiled-coil region" evidence="1">
    <location>
        <begin position="399"/>
        <end position="429"/>
    </location>
</feature>